<dbReference type="PROSITE" id="PS00409">
    <property type="entry name" value="PROKAR_NTER_METHYL"/>
    <property type="match status" value="1"/>
</dbReference>
<reference evidence="2 3" key="1">
    <citation type="journal article" date="2021" name="bioRxiv">
        <title>Unique metabolic strategies in Hadean analogues reveal hints for primordial physiology.</title>
        <authorList>
            <person name="Nobu M.K."/>
            <person name="Nakai R."/>
            <person name="Tamazawa S."/>
            <person name="Mori H."/>
            <person name="Toyoda A."/>
            <person name="Ijiri A."/>
            <person name="Suzuki S."/>
            <person name="Kurokawa K."/>
            <person name="Kamagata Y."/>
            <person name="Tamaki H."/>
        </authorList>
    </citation>
    <scope>NUCLEOTIDE SEQUENCE [LARGE SCALE GENOMIC DNA]</scope>
    <source>
        <strain evidence="2">BS525</strain>
    </source>
</reference>
<comment type="caution">
    <text evidence="2">The sequence shown here is derived from an EMBL/GenBank/DDBJ whole genome shotgun (WGS) entry which is preliminary data.</text>
</comment>
<dbReference type="AlphaFoldDB" id="A0A9E2BI99"/>
<proteinExistence type="predicted"/>
<dbReference type="SUPFAM" id="SSF54523">
    <property type="entry name" value="Pili subunits"/>
    <property type="match status" value="1"/>
</dbReference>
<dbReference type="InterPro" id="IPR045584">
    <property type="entry name" value="Pilin-like"/>
</dbReference>
<dbReference type="EMBL" id="QLTW01000084">
    <property type="protein sequence ID" value="MBT9145372.1"/>
    <property type="molecule type" value="Genomic_DNA"/>
</dbReference>
<keyword evidence="1" id="KW-0472">Membrane</keyword>
<evidence type="ECO:0008006" key="4">
    <source>
        <dbReference type="Google" id="ProtNLM"/>
    </source>
</evidence>
<sequence>MRNIQNKGFTLIEVLVVMTITLMVSAAFFWNWSMRDRQQALSSAQTVAAVLREARDRGTFYGVRVNFTLHPKTASYTILRIPPTTVTRDLPLLVSHVRVGNNTGPLPITVTLPPFGSLNHSYEFFFVKGNYEVSVRLNRFAALVQVIRPN</sequence>
<dbReference type="Pfam" id="PF07963">
    <property type="entry name" value="N_methyl"/>
    <property type="match status" value="1"/>
</dbReference>
<organism evidence="2 3">
    <name type="scientific">Psychracetigena formicireducens</name>
    <dbReference type="NCBI Taxonomy" id="2986056"/>
    <lineage>
        <taxon>Bacteria</taxon>
        <taxon>Bacillati</taxon>
        <taxon>Candidatus Lithacetigenota</taxon>
        <taxon>Candidatus Psychracetigena</taxon>
    </lineage>
</organism>
<keyword evidence="1" id="KW-1133">Transmembrane helix</keyword>
<dbReference type="InterPro" id="IPR012902">
    <property type="entry name" value="N_methyl_site"/>
</dbReference>
<evidence type="ECO:0000313" key="2">
    <source>
        <dbReference type="EMBL" id="MBT9145372.1"/>
    </source>
</evidence>
<dbReference type="NCBIfam" id="TIGR02532">
    <property type="entry name" value="IV_pilin_GFxxxE"/>
    <property type="match status" value="1"/>
</dbReference>
<gene>
    <name evidence="2" type="ORF">DDT42_01243</name>
</gene>
<name>A0A9E2BI99_PSYF1</name>
<protein>
    <recommendedName>
        <fullName evidence="4">Prepilin-type N-terminal cleavage/methylation domain-containing protein</fullName>
    </recommendedName>
</protein>
<evidence type="ECO:0000313" key="3">
    <source>
        <dbReference type="Proteomes" id="UP000811545"/>
    </source>
</evidence>
<feature type="transmembrane region" description="Helical" evidence="1">
    <location>
        <begin position="12"/>
        <end position="32"/>
    </location>
</feature>
<evidence type="ECO:0000256" key="1">
    <source>
        <dbReference type="SAM" id="Phobius"/>
    </source>
</evidence>
<keyword evidence="1" id="KW-0812">Transmembrane</keyword>
<accession>A0A9E2BI99</accession>
<dbReference type="Proteomes" id="UP000811545">
    <property type="component" value="Unassembled WGS sequence"/>
</dbReference>